<evidence type="ECO:0000313" key="3">
    <source>
        <dbReference type="EMBL" id="SMC97281.1"/>
    </source>
</evidence>
<feature type="compositionally biased region" description="Low complexity" evidence="1">
    <location>
        <begin position="190"/>
        <end position="207"/>
    </location>
</feature>
<accession>A0A1W2DIH4</accession>
<evidence type="ECO:0000256" key="2">
    <source>
        <dbReference type="SAM" id="Phobius"/>
    </source>
</evidence>
<gene>
    <name evidence="3" type="ORF">SAMN06297251_11572</name>
</gene>
<feature type="transmembrane region" description="Helical" evidence="2">
    <location>
        <begin position="26"/>
        <end position="45"/>
    </location>
</feature>
<protein>
    <recommendedName>
        <fullName evidence="5">Transmembrane protein</fullName>
    </recommendedName>
</protein>
<keyword evidence="2" id="KW-0812">Transmembrane</keyword>
<dbReference type="RefSeq" id="WP_084411347.1">
    <property type="nucleotide sequence ID" value="NZ_FWXR01000015.1"/>
</dbReference>
<feature type="transmembrane region" description="Helical" evidence="2">
    <location>
        <begin position="111"/>
        <end position="130"/>
    </location>
</feature>
<evidence type="ECO:0008006" key="5">
    <source>
        <dbReference type="Google" id="ProtNLM"/>
    </source>
</evidence>
<keyword evidence="2" id="KW-1133">Transmembrane helix</keyword>
<dbReference type="AlphaFoldDB" id="A0A1W2DIH4"/>
<feature type="region of interest" description="Disordered" evidence="1">
    <location>
        <begin position="163"/>
        <end position="207"/>
    </location>
</feature>
<evidence type="ECO:0000256" key="1">
    <source>
        <dbReference type="SAM" id="MobiDB-lite"/>
    </source>
</evidence>
<dbReference type="EMBL" id="FWXR01000015">
    <property type="protein sequence ID" value="SMC97281.1"/>
    <property type="molecule type" value="Genomic_DNA"/>
</dbReference>
<evidence type="ECO:0000313" key="4">
    <source>
        <dbReference type="Proteomes" id="UP000192656"/>
    </source>
</evidence>
<dbReference type="Proteomes" id="UP000192656">
    <property type="component" value="Unassembled WGS sequence"/>
</dbReference>
<organism evidence="3 4">
    <name type="scientific">Fulvimarina manganoxydans</name>
    <dbReference type="NCBI Taxonomy" id="937218"/>
    <lineage>
        <taxon>Bacteria</taxon>
        <taxon>Pseudomonadati</taxon>
        <taxon>Pseudomonadota</taxon>
        <taxon>Alphaproteobacteria</taxon>
        <taxon>Hyphomicrobiales</taxon>
        <taxon>Aurantimonadaceae</taxon>
        <taxon>Fulvimarina</taxon>
    </lineage>
</organism>
<proteinExistence type="predicted"/>
<keyword evidence="4" id="KW-1185">Reference proteome</keyword>
<name>A0A1W2DIH4_9HYPH</name>
<feature type="transmembrane region" description="Helical" evidence="2">
    <location>
        <begin position="66"/>
        <end position="99"/>
    </location>
</feature>
<dbReference type="OrthoDB" id="10010025at2"/>
<keyword evidence="2" id="KW-0472">Membrane</keyword>
<sequence>MNEGLEDQLAALWAYISESAAPLGRALLDGLSAVWLAITGVASWIGRLLDAHLPDVLRLAEAHPMLFIAGVVSLALTLIVTRNLLVLSAVSFIAIAAIIGSEPVADADLRLVFTVGCFVAIAFVLAALAIERRRSRRLKLALQRSEEALEELRGKYEGEVRWRMADKRSAPPPPSEMPNYTFETKTQGDSAVSLAASASPAAEMRTA</sequence>
<reference evidence="3 4" key="1">
    <citation type="submission" date="2017-04" db="EMBL/GenBank/DDBJ databases">
        <authorList>
            <person name="Afonso C.L."/>
            <person name="Miller P.J."/>
            <person name="Scott M.A."/>
            <person name="Spackman E."/>
            <person name="Goraichik I."/>
            <person name="Dimitrov K.M."/>
            <person name="Suarez D.L."/>
            <person name="Swayne D.E."/>
        </authorList>
    </citation>
    <scope>NUCLEOTIDE SEQUENCE [LARGE SCALE GENOMIC DNA]</scope>
    <source>
        <strain evidence="3 4">CGMCC 1.10972</strain>
    </source>
</reference>